<keyword evidence="4" id="KW-0560">Oxidoreductase</keyword>
<dbReference type="FunCoup" id="A0A7F5RCS7">
    <property type="interactions" value="38"/>
</dbReference>
<dbReference type="GO" id="GO:0016712">
    <property type="term" value="F:oxidoreductase activity, acting on paired donors, with incorporation or reduction of molecular oxygen, reduced flavin or flavoprotein as one donor, and incorporation of one atom of oxygen"/>
    <property type="evidence" value="ECO:0007669"/>
    <property type="project" value="TreeGrafter"/>
</dbReference>
<evidence type="ECO:0000256" key="1">
    <source>
        <dbReference type="ARBA" id="ARBA00001971"/>
    </source>
</evidence>
<dbReference type="InterPro" id="IPR001128">
    <property type="entry name" value="Cyt_P450"/>
</dbReference>
<evidence type="ECO:0000256" key="4">
    <source>
        <dbReference type="ARBA" id="ARBA00023002"/>
    </source>
</evidence>
<dbReference type="Gene3D" id="1.10.630.10">
    <property type="entry name" value="Cytochrome P450"/>
    <property type="match status" value="1"/>
</dbReference>
<dbReference type="SUPFAM" id="SSF48264">
    <property type="entry name" value="Cytochrome P450"/>
    <property type="match status" value="1"/>
</dbReference>
<evidence type="ECO:0000256" key="3">
    <source>
        <dbReference type="ARBA" id="ARBA00022723"/>
    </source>
</evidence>
<evidence type="ECO:0000256" key="7">
    <source>
        <dbReference type="PIRSR" id="PIRSR602401-1"/>
    </source>
</evidence>
<reference evidence="9" key="1">
    <citation type="submission" date="2025-08" db="UniProtKB">
        <authorList>
            <consortium name="RefSeq"/>
        </authorList>
    </citation>
    <scope>IDENTIFICATION</scope>
    <source>
        <tissue evidence="9">Entire body</tissue>
    </source>
</reference>
<name>A0A7F5RCS7_AGRPL</name>
<dbReference type="Proteomes" id="UP000192223">
    <property type="component" value="Unplaced"/>
</dbReference>
<dbReference type="OrthoDB" id="1844152at2759"/>
<proteinExistence type="inferred from homology"/>
<dbReference type="PRINTS" id="PR00463">
    <property type="entry name" value="EP450I"/>
</dbReference>
<dbReference type="PANTHER" id="PTHR24300:SF403">
    <property type="entry name" value="CYTOCHROME P450 306A1"/>
    <property type="match status" value="1"/>
</dbReference>
<dbReference type="InterPro" id="IPR036396">
    <property type="entry name" value="Cyt_P450_sf"/>
</dbReference>
<dbReference type="GO" id="GO:0006082">
    <property type="term" value="P:organic acid metabolic process"/>
    <property type="evidence" value="ECO:0007669"/>
    <property type="project" value="TreeGrafter"/>
</dbReference>
<dbReference type="InParanoid" id="A0A7F5RCS7"/>
<keyword evidence="6" id="KW-0503">Monooxygenase</keyword>
<dbReference type="GO" id="GO:0005506">
    <property type="term" value="F:iron ion binding"/>
    <property type="evidence" value="ECO:0007669"/>
    <property type="project" value="InterPro"/>
</dbReference>
<evidence type="ECO:0000313" key="8">
    <source>
        <dbReference type="Proteomes" id="UP000192223"/>
    </source>
</evidence>
<evidence type="ECO:0000256" key="2">
    <source>
        <dbReference type="ARBA" id="ARBA00010617"/>
    </source>
</evidence>
<dbReference type="GO" id="GO:0006805">
    <property type="term" value="P:xenobiotic metabolic process"/>
    <property type="evidence" value="ECO:0007669"/>
    <property type="project" value="TreeGrafter"/>
</dbReference>
<comment type="similarity">
    <text evidence="2">Belongs to the cytochrome P450 family.</text>
</comment>
<dbReference type="KEGG" id="apln:108739855"/>
<feature type="binding site" description="axial binding residue" evidence="7">
    <location>
        <position position="446"/>
    </location>
    <ligand>
        <name>heme</name>
        <dbReference type="ChEBI" id="CHEBI:30413"/>
    </ligand>
    <ligandPart>
        <name>Fe</name>
        <dbReference type="ChEBI" id="CHEBI:18248"/>
    </ligandPart>
</feature>
<dbReference type="InterPro" id="IPR002401">
    <property type="entry name" value="Cyt_P450_E_grp-I"/>
</dbReference>
<dbReference type="PANTHER" id="PTHR24300">
    <property type="entry name" value="CYTOCHROME P450 508A4-RELATED"/>
    <property type="match status" value="1"/>
</dbReference>
<dbReference type="InterPro" id="IPR050182">
    <property type="entry name" value="Cytochrome_P450_fam2"/>
</dbReference>
<dbReference type="Pfam" id="PF00067">
    <property type="entry name" value="p450"/>
    <property type="match status" value="1"/>
</dbReference>
<dbReference type="FunFam" id="1.10.630.10:FF:000036">
    <property type="entry name" value="CYtochrome P450 family"/>
    <property type="match status" value="1"/>
</dbReference>
<keyword evidence="7" id="KW-0349">Heme</keyword>
<keyword evidence="5 7" id="KW-0408">Iron</keyword>
<evidence type="ECO:0000256" key="6">
    <source>
        <dbReference type="ARBA" id="ARBA00023033"/>
    </source>
</evidence>
<dbReference type="PRINTS" id="PR00385">
    <property type="entry name" value="P450"/>
</dbReference>
<keyword evidence="3 7" id="KW-0479">Metal-binding</keyword>
<dbReference type="RefSeq" id="XP_025833776.1">
    <property type="nucleotide sequence ID" value="XM_025977991.1"/>
</dbReference>
<protein>
    <submittedName>
        <fullName evidence="9">Cytochrome P450 306a1</fullName>
    </submittedName>
</protein>
<dbReference type="GO" id="GO:0008395">
    <property type="term" value="F:steroid hydroxylase activity"/>
    <property type="evidence" value="ECO:0007669"/>
    <property type="project" value="TreeGrafter"/>
</dbReference>
<comment type="cofactor">
    <cofactor evidence="1 7">
        <name>heme</name>
        <dbReference type="ChEBI" id="CHEBI:30413"/>
    </cofactor>
</comment>
<evidence type="ECO:0000313" key="9">
    <source>
        <dbReference type="RefSeq" id="XP_025833776.1"/>
    </source>
</evidence>
<accession>A0A7F5RCS7</accession>
<dbReference type="AlphaFoldDB" id="A0A7F5RCS7"/>
<dbReference type="GeneID" id="108739855"/>
<organism evidence="8 9">
    <name type="scientific">Agrilus planipennis</name>
    <name type="common">Emerald ash borer</name>
    <name type="synonym">Agrilus marcopoli</name>
    <dbReference type="NCBI Taxonomy" id="224129"/>
    <lineage>
        <taxon>Eukaryota</taxon>
        <taxon>Metazoa</taxon>
        <taxon>Ecdysozoa</taxon>
        <taxon>Arthropoda</taxon>
        <taxon>Hexapoda</taxon>
        <taxon>Insecta</taxon>
        <taxon>Pterygota</taxon>
        <taxon>Neoptera</taxon>
        <taxon>Endopterygota</taxon>
        <taxon>Coleoptera</taxon>
        <taxon>Polyphaga</taxon>
        <taxon>Elateriformia</taxon>
        <taxon>Buprestoidea</taxon>
        <taxon>Buprestidae</taxon>
        <taxon>Agrilinae</taxon>
        <taxon>Agrilus</taxon>
    </lineage>
</organism>
<gene>
    <name evidence="9" type="primary">LOC108739855</name>
</gene>
<sequence>MYIFIAVAIIIVATALWWINDQHSLPPGPWDLPLLGFLPWLDPEHPYETLTSLAKKYGTIYTFNLGTVRTIVLSDHKIVKQAFMKDALSGRAPLYVTHGIMKGHGLICAEGELWKDQRKFTSYCLKNFGVSKFGSKRTELESMILKHVENLIKEIISKMNINGTVTFDPFEDLRHSVGTLVCQLVFGRSWEKDNELWKWLLFTQEEGTKLVGVSGPLNFLPFLRFLPKYKKSMDFLVVNQKKTHETYSRFIQEEEKVLNELIESGKSPEPTSFVQAYLLERQKDSKANVKDKFYSDVQLHHFLADLFGAGLDTTLTTVRWYVLYMATHPKIQDRIFEELSVLPKDRLPCLDDLPSLPYTEASIAETQRIRSVVPLGIPHGCMEDIELDGYVLPKGSMVVALQWAIHMDEKHWPNPDEFNPDRFINAEGRFFKPEAFIPFQTGKRMCVGDELARIILFLFCSSLIKTFAISAESEPDLTGECGITLNPKPHTLRFTLRP</sequence>
<evidence type="ECO:0000256" key="5">
    <source>
        <dbReference type="ARBA" id="ARBA00023004"/>
    </source>
</evidence>
<keyword evidence="8" id="KW-1185">Reference proteome</keyword>
<dbReference type="GO" id="GO:0020037">
    <property type="term" value="F:heme binding"/>
    <property type="evidence" value="ECO:0007669"/>
    <property type="project" value="InterPro"/>
</dbReference>
<dbReference type="GO" id="GO:0005737">
    <property type="term" value="C:cytoplasm"/>
    <property type="evidence" value="ECO:0007669"/>
    <property type="project" value="TreeGrafter"/>
</dbReference>